<protein>
    <submittedName>
        <fullName evidence="1">Uncharacterized protein</fullName>
    </submittedName>
</protein>
<evidence type="ECO:0000313" key="2">
    <source>
        <dbReference type="Proteomes" id="UP001162834"/>
    </source>
</evidence>
<reference evidence="1" key="1">
    <citation type="journal article" date="2022" name="Int. J. Syst. Evol. Microbiol.">
        <title>Pseudomonas aegrilactucae sp. nov. and Pseudomonas morbosilactucae sp. nov., pathogens causing bacterial rot of lettuce in Japan.</title>
        <authorList>
            <person name="Sawada H."/>
            <person name="Fujikawa T."/>
            <person name="Satou M."/>
        </authorList>
    </citation>
    <scope>NUCLEOTIDE SEQUENCE</scope>
    <source>
        <strain evidence="1">0166_1</strain>
    </source>
</reference>
<accession>A0A9E7BY07</accession>
<name>A0A9E7BY07_9ACTN</name>
<proteinExistence type="predicted"/>
<dbReference type="KEGG" id="sbae:DSM104329_00637"/>
<dbReference type="EMBL" id="CP087164">
    <property type="protein sequence ID" value="UGS34261.1"/>
    <property type="molecule type" value="Genomic_DNA"/>
</dbReference>
<organism evidence="1 2">
    <name type="scientific">Capillimicrobium parvum</name>
    <dbReference type="NCBI Taxonomy" id="2884022"/>
    <lineage>
        <taxon>Bacteria</taxon>
        <taxon>Bacillati</taxon>
        <taxon>Actinomycetota</taxon>
        <taxon>Thermoleophilia</taxon>
        <taxon>Solirubrobacterales</taxon>
        <taxon>Capillimicrobiaceae</taxon>
        <taxon>Capillimicrobium</taxon>
    </lineage>
</organism>
<sequence length="32" mass="3611">MASDDLRIPGALRERAQQVIDVTDTACREHSR</sequence>
<gene>
    <name evidence="1" type="ORF">DSM104329_00637</name>
</gene>
<evidence type="ECO:0000313" key="1">
    <source>
        <dbReference type="EMBL" id="UGS34261.1"/>
    </source>
</evidence>
<dbReference type="Proteomes" id="UP001162834">
    <property type="component" value="Chromosome"/>
</dbReference>
<dbReference type="AlphaFoldDB" id="A0A9E7BY07"/>
<keyword evidence="2" id="KW-1185">Reference proteome</keyword>